<proteinExistence type="inferred from homology"/>
<organism evidence="7 8">
    <name type="scientific">Acrobeloides nanus</name>
    <dbReference type="NCBI Taxonomy" id="290746"/>
    <lineage>
        <taxon>Eukaryota</taxon>
        <taxon>Metazoa</taxon>
        <taxon>Ecdysozoa</taxon>
        <taxon>Nematoda</taxon>
        <taxon>Chromadorea</taxon>
        <taxon>Rhabditida</taxon>
        <taxon>Tylenchina</taxon>
        <taxon>Cephalobomorpha</taxon>
        <taxon>Cephaloboidea</taxon>
        <taxon>Cephalobidae</taxon>
        <taxon>Acrobeloides</taxon>
    </lineage>
</organism>
<comment type="similarity">
    <text evidence="2 6">Belongs to the glycosyltransferase 92 family.</text>
</comment>
<sequence>MTVQANCHEKENYTWDPFTLTNTDGKNYTATIWSMDSTCYVGYTSGCFWGPYIIEAIIPDEDVEKIGDSALLSYKDRWIKIPKIFKTKPRESGLSVCVAPLYWFSNWPRLIEFIEIWRVLGASKFYFYYQSVTREVYEIFKEYEKLGIVEAMKAEVMPTDKESGFNPDSWLFRIGDRLFQNDCLMRAKTKFAPYVDVDEMLIPQNNQTLLEFLEAEAKANPDAGAFGFNHAGLQFDAEKMGHLKDSKADFDWRKLDHEWLKTAQWGNQWAMGKAVSMPDRVDLISIHYIARAQFPYKQIDVPHSKGVYYHSRINWAEKKKSDEKKDNKSLLYEPRLKSFFTDELVKTVHKNYQGIMENVGKSMGRKPYPSYEVFKILDKCLAGWRSYHKCSPYVMCYENLKNITEWVYANPSDYESRDLIAL</sequence>
<reference evidence="8" key="1">
    <citation type="submission" date="2022-11" db="UniProtKB">
        <authorList>
            <consortium name="WormBaseParasite"/>
        </authorList>
    </citation>
    <scope>IDENTIFICATION</scope>
</reference>
<dbReference type="Pfam" id="PF01697">
    <property type="entry name" value="Glyco_transf_92"/>
    <property type="match status" value="1"/>
</dbReference>
<keyword evidence="7" id="KW-1185">Reference proteome</keyword>
<keyword evidence="3 6" id="KW-0328">Glycosyltransferase</keyword>
<comment type="subcellular location">
    <subcellularLocation>
        <location evidence="1">Membrane</location>
        <topology evidence="1">Single-pass membrane protein</topology>
    </subcellularLocation>
</comment>
<evidence type="ECO:0000313" key="7">
    <source>
        <dbReference type="Proteomes" id="UP000887540"/>
    </source>
</evidence>
<evidence type="ECO:0000256" key="6">
    <source>
        <dbReference type="RuleBase" id="RU366017"/>
    </source>
</evidence>
<evidence type="ECO:0000256" key="2">
    <source>
        <dbReference type="ARBA" id="ARBA00007647"/>
    </source>
</evidence>
<dbReference type="InterPro" id="IPR008166">
    <property type="entry name" value="Glyco_transf_92"/>
</dbReference>
<keyword evidence="4 6" id="KW-0808">Transferase</keyword>
<evidence type="ECO:0000313" key="8">
    <source>
        <dbReference type="WBParaSite" id="ACRNAN_scaffold369.g9275.t1"/>
    </source>
</evidence>
<dbReference type="PANTHER" id="PTHR47024">
    <property type="entry name" value="BIOFILM ABSENT ON HEAD (AFTER YERSINIA EXPOSURE)-RELATED"/>
    <property type="match status" value="1"/>
</dbReference>
<dbReference type="AlphaFoldDB" id="A0A914DR17"/>
<dbReference type="PANTHER" id="PTHR47024:SF1">
    <property type="entry name" value="GLYCOSYLTRANSFERASE FAMILY 92 PROTEIN"/>
    <property type="match status" value="1"/>
</dbReference>
<protein>
    <recommendedName>
        <fullName evidence="6">Glycosyltransferase family 92 protein</fullName>
        <ecNumber evidence="6">2.4.1.-</ecNumber>
    </recommendedName>
</protein>
<evidence type="ECO:0000256" key="5">
    <source>
        <dbReference type="ARBA" id="ARBA00023136"/>
    </source>
</evidence>
<name>A0A914DR17_9BILA</name>
<evidence type="ECO:0000256" key="3">
    <source>
        <dbReference type="ARBA" id="ARBA00022676"/>
    </source>
</evidence>
<evidence type="ECO:0000256" key="1">
    <source>
        <dbReference type="ARBA" id="ARBA00004167"/>
    </source>
</evidence>
<evidence type="ECO:0000256" key="4">
    <source>
        <dbReference type="ARBA" id="ARBA00022679"/>
    </source>
</evidence>
<dbReference type="GO" id="GO:0016757">
    <property type="term" value="F:glycosyltransferase activity"/>
    <property type="evidence" value="ECO:0007669"/>
    <property type="project" value="UniProtKB-UniRule"/>
</dbReference>
<accession>A0A914DR17</accession>
<keyword evidence="5" id="KW-0472">Membrane</keyword>
<dbReference type="Proteomes" id="UP000887540">
    <property type="component" value="Unplaced"/>
</dbReference>
<dbReference type="EC" id="2.4.1.-" evidence="6"/>
<dbReference type="GO" id="GO:0016020">
    <property type="term" value="C:membrane"/>
    <property type="evidence" value="ECO:0007669"/>
    <property type="project" value="UniProtKB-SubCell"/>
</dbReference>
<dbReference type="WBParaSite" id="ACRNAN_scaffold369.g9275.t1">
    <property type="protein sequence ID" value="ACRNAN_scaffold369.g9275.t1"/>
    <property type="gene ID" value="ACRNAN_scaffold369.g9275"/>
</dbReference>